<dbReference type="EMBL" id="CAJNOI010000642">
    <property type="protein sequence ID" value="CAF1322444.1"/>
    <property type="molecule type" value="Genomic_DNA"/>
</dbReference>
<sequence length="71" mass="8296">MLTFLTYLLTKRWMIMAFCSRNLVTLMNTMQNNSRPFDEILCSFDPTMDSTTAVTNNNDCHQQNTYDDCLT</sequence>
<dbReference type="AlphaFoldDB" id="A0A815ZID7"/>
<accession>A0A815ZID7</accession>
<dbReference type="Proteomes" id="UP000663877">
    <property type="component" value="Unassembled WGS sequence"/>
</dbReference>
<reference evidence="3" key="1">
    <citation type="submission" date="2021-02" db="EMBL/GenBank/DDBJ databases">
        <authorList>
            <person name="Nowell W R."/>
        </authorList>
    </citation>
    <scope>NUCLEOTIDE SEQUENCE</scope>
</reference>
<keyword evidence="4" id="KW-1185">Reference proteome</keyword>
<evidence type="ECO:0000313" key="3">
    <source>
        <dbReference type="EMBL" id="CAF1585043.1"/>
    </source>
</evidence>
<gene>
    <name evidence="2" type="ORF">BJG266_LOCUS33422</name>
    <name evidence="3" type="ORF">QVE165_LOCUS50529</name>
</gene>
<comment type="caution">
    <text evidence="3">The sequence shown here is derived from an EMBL/GenBank/DDBJ whole genome shotgun (WGS) entry which is preliminary data.</text>
</comment>
<protein>
    <recommendedName>
        <fullName evidence="5">Secreted protein</fullName>
    </recommendedName>
</protein>
<evidence type="ECO:0008006" key="5">
    <source>
        <dbReference type="Google" id="ProtNLM"/>
    </source>
</evidence>
<dbReference type="Proteomes" id="UP000663832">
    <property type="component" value="Unassembled WGS sequence"/>
</dbReference>
<organism evidence="3 4">
    <name type="scientific">Adineta steineri</name>
    <dbReference type="NCBI Taxonomy" id="433720"/>
    <lineage>
        <taxon>Eukaryota</taxon>
        <taxon>Metazoa</taxon>
        <taxon>Spiralia</taxon>
        <taxon>Gnathifera</taxon>
        <taxon>Rotifera</taxon>
        <taxon>Eurotatoria</taxon>
        <taxon>Bdelloidea</taxon>
        <taxon>Adinetida</taxon>
        <taxon>Adinetidae</taxon>
        <taxon>Adineta</taxon>
    </lineage>
</organism>
<feature type="signal peptide" evidence="1">
    <location>
        <begin position="1"/>
        <end position="17"/>
    </location>
</feature>
<feature type="chain" id="PRO_5036229435" description="Secreted protein" evidence="1">
    <location>
        <begin position="18"/>
        <end position="71"/>
    </location>
</feature>
<evidence type="ECO:0000313" key="4">
    <source>
        <dbReference type="Proteomes" id="UP000663832"/>
    </source>
</evidence>
<proteinExistence type="predicted"/>
<dbReference type="EMBL" id="CAJNOM010001000">
    <property type="protein sequence ID" value="CAF1585043.1"/>
    <property type="molecule type" value="Genomic_DNA"/>
</dbReference>
<evidence type="ECO:0000256" key="1">
    <source>
        <dbReference type="SAM" id="SignalP"/>
    </source>
</evidence>
<evidence type="ECO:0000313" key="2">
    <source>
        <dbReference type="EMBL" id="CAF1322444.1"/>
    </source>
</evidence>
<name>A0A815ZID7_9BILA</name>
<keyword evidence="1" id="KW-0732">Signal</keyword>